<evidence type="ECO:0000256" key="1">
    <source>
        <dbReference type="ARBA" id="ARBA00023015"/>
    </source>
</evidence>
<dbReference type="Gene3D" id="1.10.357.10">
    <property type="entry name" value="Tetracycline Repressor, domain 2"/>
    <property type="match status" value="1"/>
</dbReference>
<dbReference type="Proteomes" id="UP001254848">
    <property type="component" value="Unassembled WGS sequence"/>
</dbReference>
<evidence type="ECO:0000256" key="2">
    <source>
        <dbReference type="ARBA" id="ARBA00023125"/>
    </source>
</evidence>
<dbReference type="PROSITE" id="PS50977">
    <property type="entry name" value="HTH_TETR_2"/>
    <property type="match status" value="1"/>
</dbReference>
<feature type="DNA-binding region" description="H-T-H motif" evidence="4">
    <location>
        <begin position="25"/>
        <end position="44"/>
    </location>
</feature>
<dbReference type="PRINTS" id="PR00455">
    <property type="entry name" value="HTHTETR"/>
</dbReference>
<dbReference type="SUPFAM" id="SSF46689">
    <property type="entry name" value="Homeodomain-like"/>
    <property type="match status" value="1"/>
</dbReference>
<dbReference type="PANTHER" id="PTHR30055:SF234">
    <property type="entry name" value="HTH-TYPE TRANSCRIPTIONAL REGULATOR BETI"/>
    <property type="match status" value="1"/>
</dbReference>
<proteinExistence type="predicted"/>
<feature type="domain" description="HTH tetR-type" evidence="5">
    <location>
        <begin position="2"/>
        <end position="62"/>
    </location>
</feature>
<dbReference type="PANTHER" id="PTHR30055">
    <property type="entry name" value="HTH-TYPE TRANSCRIPTIONAL REGULATOR RUTR"/>
    <property type="match status" value="1"/>
</dbReference>
<comment type="caution">
    <text evidence="6">The sequence shown here is derived from an EMBL/GenBank/DDBJ whole genome shotgun (WGS) entry which is preliminary data.</text>
</comment>
<evidence type="ECO:0000313" key="6">
    <source>
        <dbReference type="EMBL" id="MDT8903154.1"/>
    </source>
</evidence>
<dbReference type="RefSeq" id="WP_413781614.1">
    <property type="nucleotide sequence ID" value="NZ_JAUOZS010000001.1"/>
</dbReference>
<reference evidence="6 7" key="1">
    <citation type="submission" date="2023-07" db="EMBL/GenBank/DDBJ databases">
        <title>The novel representative of Negativicutes class, Anaeroselena agilis gen. nov. sp. nov.</title>
        <authorList>
            <person name="Prokofeva M.I."/>
            <person name="Elcheninov A.G."/>
            <person name="Klyukina A."/>
            <person name="Kublanov I.V."/>
            <person name="Frolov E.N."/>
            <person name="Podosokorskaya O.A."/>
        </authorList>
    </citation>
    <scope>NUCLEOTIDE SEQUENCE [LARGE SCALE GENOMIC DNA]</scope>
    <source>
        <strain evidence="6 7">4137-cl</strain>
    </source>
</reference>
<dbReference type="InterPro" id="IPR009057">
    <property type="entry name" value="Homeodomain-like_sf"/>
</dbReference>
<keyword evidence="7" id="KW-1185">Reference proteome</keyword>
<organism evidence="6 7">
    <name type="scientific">Anaeroselena agilis</name>
    <dbReference type="NCBI Taxonomy" id="3063788"/>
    <lineage>
        <taxon>Bacteria</taxon>
        <taxon>Bacillati</taxon>
        <taxon>Bacillota</taxon>
        <taxon>Negativicutes</taxon>
        <taxon>Acetonemataceae</taxon>
        <taxon>Anaeroselena</taxon>
    </lineage>
</organism>
<dbReference type="Pfam" id="PF00440">
    <property type="entry name" value="TetR_N"/>
    <property type="match status" value="1"/>
</dbReference>
<sequence length="210" mass="23240">MNGRREEILNIFENLAARFGLSRTTIKDIAREAGVSVGTIYNEFSDKEALIDAFWQRAVEHCIRRLDGLAAQDLPPEALLRQLILGHIKGYNEELRNNRGVYELMMESAISYIGKKVLGHRQVIQRELAGRVENVLLAGIRCGAFEVAGDTATTALRFVEAFTEYTAPPLVVAREAEDVIRDAASMFSFVVRALRRGARAGGNENTAGVC</sequence>
<evidence type="ECO:0000259" key="5">
    <source>
        <dbReference type="PROSITE" id="PS50977"/>
    </source>
</evidence>
<name>A0ABU3P299_9FIRM</name>
<protein>
    <submittedName>
        <fullName evidence="6">TetR/AcrR family transcriptional regulator</fullName>
    </submittedName>
</protein>
<dbReference type="EMBL" id="JAUOZS010000001">
    <property type="protein sequence ID" value="MDT8903154.1"/>
    <property type="molecule type" value="Genomic_DNA"/>
</dbReference>
<dbReference type="InterPro" id="IPR001647">
    <property type="entry name" value="HTH_TetR"/>
</dbReference>
<keyword evidence="1" id="KW-0805">Transcription regulation</keyword>
<dbReference type="InterPro" id="IPR050109">
    <property type="entry name" value="HTH-type_TetR-like_transc_reg"/>
</dbReference>
<keyword evidence="3" id="KW-0804">Transcription</keyword>
<accession>A0ABU3P299</accession>
<evidence type="ECO:0000256" key="3">
    <source>
        <dbReference type="ARBA" id="ARBA00023163"/>
    </source>
</evidence>
<gene>
    <name evidence="6" type="ORF">Q4T40_18115</name>
</gene>
<evidence type="ECO:0000313" key="7">
    <source>
        <dbReference type="Proteomes" id="UP001254848"/>
    </source>
</evidence>
<keyword evidence="2 4" id="KW-0238">DNA-binding</keyword>
<evidence type="ECO:0000256" key="4">
    <source>
        <dbReference type="PROSITE-ProRule" id="PRU00335"/>
    </source>
</evidence>